<feature type="domain" description="EamA" evidence="7">
    <location>
        <begin position="140"/>
        <end position="275"/>
    </location>
</feature>
<keyword evidence="3 6" id="KW-0812">Transmembrane</keyword>
<feature type="transmembrane region" description="Helical" evidence="6">
    <location>
        <begin position="117"/>
        <end position="136"/>
    </location>
</feature>
<dbReference type="SUPFAM" id="SSF103481">
    <property type="entry name" value="Multidrug resistance efflux transporter EmrE"/>
    <property type="match status" value="2"/>
</dbReference>
<dbReference type="GO" id="GO:0016020">
    <property type="term" value="C:membrane"/>
    <property type="evidence" value="ECO:0007669"/>
    <property type="project" value="UniProtKB-SubCell"/>
</dbReference>
<feature type="transmembrane region" description="Helical" evidence="6">
    <location>
        <begin position="142"/>
        <end position="162"/>
    </location>
</feature>
<feature type="transmembrane region" description="Helical" evidence="6">
    <location>
        <begin position="199"/>
        <end position="221"/>
    </location>
</feature>
<dbReference type="Proteomes" id="UP000221653">
    <property type="component" value="Unassembled WGS sequence"/>
</dbReference>
<proteinExistence type="inferred from homology"/>
<sequence>MRHVVWTAPLLMIAAGSSNYFGAALAVGLFDVFPPWIVAWMRMTAAGVILCILFRPKLTHFTGRAGLQALIYGVATLGMNAAFYQAIAQLPIGTAVAIEFSGPVVLAAVTSRNVRDWAAVIAAAVGVVVLSGAQWGGSASGVLFALLAAILWATYVVVGAKISGDKDSTWQSMAAGMIMSGVLASPATIAGWPHGQTEISYWVVLAIALGLGILSAVIPYGMDLIILRLAGPAYFSVLLALLPVTGAVVGALSLGQMLSAAEIVGMVLVVIAVLLRTPPAAESQTVEEVEPKQPSA</sequence>
<evidence type="ECO:0000256" key="6">
    <source>
        <dbReference type="SAM" id="Phobius"/>
    </source>
</evidence>
<dbReference type="InterPro" id="IPR000620">
    <property type="entry name" value="EamA_dom"/>
</dbReference>
<feature type="transmembrane region" description="Helical" evidence="6">
    <location>
        <begin position="36"/>
        <end position="54"/>
    </location>
</feature>
<dbReference type="InterPro" id="IPR050638">
    <property type="entry name" value="AA-Vitamin_Transporters"/>
</dbReference>
<dbReference type="PANTHER" id="PTHR32322">
    <property type="entry name" value="INNER MEMBRANE TRANSPORTER"/>
    <property type="match status" value="1"/>
</dbReference>
<keyword evidence="4 6" id="KW-1133">Transmembrane helix</keyword>
<name>A0A2A9DPA7_9CORY</name>
<evidence type="ECO:0000313" key="8">
    <source>
        <dbReference type="EMBL" id="PFG28413.1"/>
    </source>
</evidence>
<dbReference type="PANTHER" id="PTHR32322:SF2">
    <property type="entry name" value="EAMA DOMAIN-CONTAINING PROTEIN"/>
    <property type="match status" value="1"/>
</dbReference>
<feature type="transmembrane region" description="Helical" evidence="6">
    <location>
        <begin position="90"/>
        <end position="110"/>
    </location>
</feature>
<keyword evidence="5 6" id="KW-0472">Membrane</keyword>
<feature type="transmembrane region" description="Helical" evidence="6">
    <location>
        <begin position="174"/>
        <end position="193"/>
    </location>
</feature>
<dbReference type="EMBL" id="PDJF01000001">
    <property type="protein sequence ID" value="PFG28413.1"/>
    <property type="molecule type" value="Genomic_DNA"/>
</dbReference>
<reference evidence="8 9" key="1">
    <citation type="submission" date="2017-10" db="EMBL/GenBank/DDBJ databases">
        <title>Sequencing the genomes of 1000 actinobacteria strains.</title>
        <authorList>
            <person name="Klenk H.-P."/>
        </authorList>
    </citation>
    <scope>NUCLEOTIDE SEQUENCE [LARGE SCALE GENOMIC DNA]</scope>
    <source>
        <strain evidence="8 9">DSM 20688</strain>
    </source>
</reference>
<evidence type="ECO:0000256" key="4">
    <source>
        <dbReference type="ARBA" id="ARBA00022989"/>
    </source>
</evidence>
<comment type="similarity">
    <text evidence="2">Belongs to the EamA transporter family.</text>
</comment>
<gene>
    <name evidence="8" type="ORF">ATK06_1524</name>
</gene>
<evidence type="ECO:0000313" key="9">
    <source>
        <dbReference type="Proteomes" id="UP000221653"/>
    </source>
</evidence>
<dbReference type="STRING" id="1724.GCA_001044175_01181"/>
<feature type="transmembrane region" description="Helical" evidence="6">
    <location>
        <begin position="66"/>
        <end position="84"/>
    </location>
</feature>
<evidence type="ECO:0000256" key="3">
    <source>
        <dbReference type="ARBA" id="ARBA00022692"/>
    </source>
</evidence>
<evidence type="ECO:0000259" key="7">
    <source>
        <dbReference type="Pfam" id="PF00892"/>
    </source>
</evidence>
<protein>
    <submittedName>
        <fullName evidence="8">Inner membrane transporter RhtA</fullName>
    </submittedName>
</protein>
<organism evidence="8 9">
    <name type="scientific">Corynebacterium renale</name>
    <dbReference type="NCBI Taxonomy" id="1724"/>
    <lineage>
        <taxon>Bacteria</taxon>
        <taxon>Bacillati</taxon>
        <taxon>Actinomycetota</taxon>
        <taxon>Actinomycetes</taxon>
        <taxon>Mycobacteriales</taxon>
        <taxon>Corynebacteriaceae</taxon>
        <taxon>Corynebacterium</taxon>
    </lineage>
</organism>
<dbReference type="Pfam" id="PF00892">
    <property type="entry name" value="EamA"/>
    <property type="match status" value="1"/>
</dbReference>
<evidence type="ECO:0000256" key="5">
    <source>
        <dbReference type="ARBA" id="ARBA00023136"/>
    </source>
</evidence>
<dbReference type="AlphaFoldDB" id="A0A2A9DPA7"/>
<keyword evidence="9" id="KW-1185">Reference proteome</keyword>
<accession>A0A2A9DPA7</accession>
<dbReference type="InterPro" id="IPR037185">
    <property type="entry name" value="EmrE-like"/>
</dbReference>
<comment type="caution">
    <text evidence="8">The sequence shown here is derived from an EMBL/GenBank/DDBJ whole genome shotgun (WGS) entry which is preliminary data.</text>
</comment>
<feature type="transmembrane region" description="Helical" evidence="6">
    <location>
        <begin position="233"/>
        <end position="252"/>
    </location>
</feature>
<evidence type="ECO:0000256" key="2">
    <source>
        <dbReference type="ARBA" id="ARBA00007362"/>
    </source>
</evidence>
<evidence type="ECO:0000256" key="1">
    <source>
        <dbReference type="ARBA" id="ARBA00004141"/>
    </source>
</evidence>
<feature type="transmembrane region" description="Helical" evidence="6">
    <location>
        <begin position="258"/>
        <end position="275"/>
    </location>
</feature>
<comment type="subcellular location">
    <subcellularLocation>
        <location evidence="1">Membrane</location>
        <topology evidence="1">Multi-pass membrane protein</topology>
    </subcellularLocation>
</comment>